<name>A0A840PFZ2_9ACTN</name>
<dbReference type="Proteomes" id="UP000578449">
    <property type="component" value="Unassembled WGS sequence"/>
</dbReference>
<comment type="caution">
    <text evidence="1">The sequence shown here is derived from an EMBL/GenBank/DDBJ whole genome shotgun (WGS) entry which is preliminary data.</text>
</comment>
<keyword evidence="2" id="KW-1185">Reference proteome</keyword>
<gene>
    <name evidence="1" type="ORF">HNP84_007825</name>
</gene>
<dbReference type="AlphaFoldDB" id="A0A840PFZ2"/>
<sequence length="97" mass="10850">MLHGNPPGLHLNPLFFLYKALWNGSDAAFAEVDAFAWTQEWRIERHLTRHVYRDRLFDSLVQCSACHGGIAADAARECRVCSGTGHLILLDMPKGEG</sequence>
<evidence type="ECO:0000313" key="2">
    <source>
        <dbReference type="Proteomes" id="UP000578449"/>
    </source>
</evidence>
<organism evidence="1 2">
    <name type="scientific">Thermocatellispora tengchongensis</name>
    <dbReference type="NCBI Taxonomy" id="1073253"/>
    <lineage>
        <taxon>Bacteria</taxon>
        <taxon>Bacillati</taxon>
        <taxon>Actinomycetota</taxon>
        <taxon>Actinomycetes</taxon>
        <taxon>Streptosporangiales</taxon>
        <taxon>Streptosporangiaceae</taxon>
        <taxon>Thermocatellispora</taxon>
    </lineage>
</organism>
<dbReference type="EMBL" id="JACHGN010000021">
    <property type="protein sequence ID" value="MBB5138072.1"/>
    <property type="molecule type" value="Genomic_DNA"/>
</dbReference>
<protein>
    <submittedName>
        <fullName evidence="1">Uncharacterized protein</fullName>
    </submittedName>
</protein>
<reference evidence="1 2" key="1">
    <citation type="submission" date="2020-08" db="EMBL/GenBank/DDBJ databases">
        <title>Genomic Encyclopedia of Type Strains, Phase IV (KMG-IV): sequencing the most valuable type-strain genomes for metagenomic binning, comparative biology and taxonomic classification.</title>
        <authorList>
            <person name="Goeker M."/>
        </authorList>
    </citation>
    <scope>NUCLEOTIDE SEQUENCE [LARGE SCALE GENOMIC DNA]</scope>
    <source>
        <strain evidence="1 2">DSM 45615</strain>
    </source>
</reference>
<evidence type="ECO:0000313" key="1">
    <source>
        <dbReference type="EMBL" id="MBB5138072.1"/>
    </source>
</evidence>
<proteinExistence type="predicted"/>
<accession>A0A840PFZ2</accession>
<dbReference type="RefSeq" id="WP_221337275.1">
    <property type="nucleotide sequence ID" value="NZ_BAABIX010000030.1"/>
</dbReference>